<dbReference type="AlphaFoldDB" id="A0A949Q2J8"/>
<comment type="caution">
    <text evidence="1">The sequence shown here is derived from an EMBL/GenBank/DDBJ whole genome shotgun (WGS) entry which is preliminary data.</text>
</comment>
<gene>
    <name evidence="1" type="ORF">JZ788_06985</name>
</gene>
<sequence>MTDYGLAAQSWNQYAQENNLTPEQTQAGLDRLAKGDLPEGANITKVIVDGYKDGVMIAGAAYLGPAASVSKVVGGAVIAEIANGTYQWYDLSKPGNENKTWDYKGSVSAGITGALAPGRGVWQNVGIATGGAVFTDGPDIGSVGGAAAGAWAGGMFGLYAPGTVEKITGGNNIPEFIYDVIGSGGAEVVGGFTKDAINATPGSKPAQETSKK</sequence>
<reference evidence="1 2" key="1">
    <citation type="submission" date="2021-03" db="EMBL/GenBank/DDBJ databases">
        <title>Tenobrionicola molitorae gen. nov., sp. nov. and Tenobrionicola larvae sp. nov., isolated from larvae of the mealworm Tenobrio molitor L., a proposal to transfer Erwinia teleogrylli Liu et al. 2016 to a new genus Entomohabitans as Entomohabitans teleogrylli comb. nov.</title>
        <authorList>
            <person name="Lee S.D."/>
            <person name="Yang H.L."/>
            <person name="Kim I.S."/>
        </authorList>
    </citation>
    <scope>NUCLEOTIDE SEQUENCE [LARGE SCALE GENOMIC DNA]</scope>
    <source>
        <strain evidence="1 2">YMB-R21</strain>
    </source>
</reference>
<evidence type="ECO:0000313" key="1">
    <source>
        <dbReference type="EMBL" id="MBV5095481.1"/>
    </source>
</evidence>
<organism evidence="1 2">
    <name type="scientific">Tenebrionicola larvae</name>
    <dbReference type="NCBI Taxonomy" id="2815733"/>
    <lineage>
        <taxon>Bacteria</taxon>
        <taxon>Pseudomonadati</taxon>
        <taxon>Pseudomonadota</taxon>
        <taxon>Gammaproteobacteria</taxon>
        <taxon>Enterobacterales</taxon>
        <taxon>Enterobacteriaceae</taxon>
        <taxon>Tenebrionibacter/Tenebrionicola group</taxon>
        <taxon>Tenebrionicola</taxon>
    </lineage>
</organism>
<keyword evidence="2" id="KW-1185">Reference proteome</keyword>
<dbReference type="RefSeq" id="WP_249938842.1">
    <property type="nucleotide sequence ID" value="NZ_JAGFEW010000012.1"/>
</dbReference>
<protein>
    <submittedName>
        <fullName evidence="1">Adhesin</fullName>
    </submittedName>
</protein>
<evidence type="ECO:0000313" key="2">
    <source>
        <dbReference type="Proteomes" id="UP000746420"/>
    </source>
</evidence>
<accession>A0A949Q2J8</accession>
<dbReference type="Proteomes" id="UP000746420">
    <property type="component" value="Unassembled WGS sequence"/>
</dbReference>
<dbReference type="EMBL" id="JAGFEW010000012">
    <property type="protein sequence ID" value="MBV5095481.1"/>
    <property type="molecule type" value="Genomic_DNA"/>
</dbReference>
<name>A0A949Q2J8_9ENTR</name>
<proteinExistence type="predicted"/>